<dbReference type="Proteomes" id="UP000007879">
    <property type="component" value="Unassembled WGS sequence"/>
</dbReference>
<reference evidence="4" key="1">
    <citation type="journal article" date="2010" name="Nature">
        <title>The Amphimedon queenslandica genome and the evolution of animal complexity.</title>
        <authorList>
            <person name="Srivastava M."/>
            <person name="Simakov O."/>
            <person name="Chapman J."/>
            <person name="Fahey B."/>
            <person name="Gauthier M.E."/>
            <person name="Mitros T."/>
            <person name="Richards G.S."/>
            <person name="Conaco C."/>
            <person name="Dacre M."/>
            <person name="Hellsten U."/>
            <person name="Larroux C."/>
            <person name="Putnam N.H."/>
            <person name="Stanke M."/>
            <person name="Adamska M."/>
            <person name="Darling A."/>
            <person name="Degnan S.M."/>
            <person name="Oakley T.H."/>
            <person name="Plachetzki D.C."/>
            <person name="Zhai Y."/>
            <person name="Adamski M."/>
            <person name="Calcino A."/>
            <person name="Cummins S.F."/>
            <person name="Goodstein D.M."/>
            <person name="Harris C."/>
            <person name="Jackson D.J."/>
            <person name="Leys S.P."/>
            <person name="Shu S."/>
            <person name="Woodcroft B.J."/>
            <person name="Vervoort M."/>
            <person name="Kosik K.S."/>
            <person name="Manning G."/>
            <person name="Degnan B.M."/>
            <person name="Rokhsar D.S."/>
        </authorList>
    </citation>
    <scope>NUCLEOTIDE SEQUENCE [LARGE SCALE GENOMIC DNA]</scope>
</reference>
<keyword evidence="2" id="KW-0472">Membrane</keyword>
<dbReference type="KEGG" id="aqu:109589138"/>
<dbReference type="SUPFAM" id="SSF50978">
    <property type="entry name" value="WD40 repeat-like"/>
    <property type="match status" value="1"/>
</dbReference>
<reference evidence="3" key="2">
    <citation type="submission" date="2024-06" db="UniProtKB">
        <authorList>
            <consortium name="EnsemblMetazoa"/>
        </authorList>
    </citation>
    <scope>IDENTIFICATION</scope>
</reference>
<feature type="region of interest" description="Disordered" evidence="1">
    <location>
        <begin position="1"/>
        <end position="20"/>
    </location>
</feature>
<evidence type="ECO:0000313" key="3">
    <source>
        <dbReference type="EnsemblMetazoa" id="XP_019860814.1"/>
    </source>
</evidence>
<name>A0AAN0JVA5_AMPQE</name>
<evidence type="ECO:0000256" key="1">
    <source>
        <dbReference type="SAM" id="MobiDB-lite"/>
    </source>
</evidence>
<evidence type="ECO:0000313" key="4">
    <source>
        <dbReference type="Proteomes" id="UP000007879"/>
    </source>
</evidence>
<sequence>MVSNSSCEENFYTPTSLSSHDDETTVPIVFRGHHLPVHDTTCMTRTEEDKGGATGTKTGQICIWNLYRKRINGEFVLCPRLLLLGMESGERDRIVSLSKNGCIALWDGKDGTCLKTVNNYGNGMHYGIKLQVWSLSLVSFIERKVLPLLISSLISLALSLTHGSPQPLLVPLLTQFIPVSVLVLLPILLFLYF</sequence>
<dbReference type="AlphaFoldDB" id="A0AAN0JVA5"/>
<dbReference type="EnsemblMetazoa" id="XM_020005255.1">
    <property type="protein sequence ID" value="XP_019860814.1"/>
    <property type="gene ID" value="LOC109589138"/>
</dbReference>
<feature type="transmembrane region" description="Helical" evidence="2">
    <location>
        <begin position="168"/>
        <end position="192"/>
    </location>
</feature>
<protein>
    <submittedName>
        <fullName evidence="3">Uncharacterized protein</fullName>
    </submittedName>
</protein>
<dbReference type="GeneID" id="109589138"/>
<keyword evidence="4" id="KW-1185">Reference proteome</keyword>
<evidence type="ECO:0000256" key="2">
    <source>
        <dbReference type="SAM" id="Phobius"/>
    </source>
</evidence>
<feature type="compositionally biased region" description="Polar residues" evidence="1">
    <location>
        <begin position="1"/>
        <end position="18"/>
    </location>
</feature>
<dbReference type="RefSeq" id="XP_019860814.1">
    <property type="nucleotide sequence ID" value="XM_020005255.1"/>
</dbReference>
<dbReference type="Gene3D" id="2.130.10.10">
    <property type="entry name" value="YVTN repeat-like/Quinoprotein amine dehydrogenase"/>
    <property type="match status" value="1"/>
</dbReference>
<keyword evidence="2" id="KW-1133">Transmembrane helix</keyword>
<accession>A0AAN0JVA5</accession>
<organism evidence="3 4">
    <name type="scientific">Amphimedon queenslandica</name>
    <name type="common">Sponge</name>
    <dbReference type="NCBI Taxonomy" id="400682"/>
    <lineage>
        <taxon>Eukaryota</taxon>
        <taxon>Metazoa</taxon>
        <taxon>Porifera</taxon>
        <taxon>Demospongiae</taxon>
        <taxon>Heteroscleromorpha</taxon>
        <taxon>Haplosclerida</taxon>
        <taxon>Niphatidae</taxon>
        <taxon>Amphimedon</taxon>
    </lineage>
</organism>
<keyword evidence="2" id="KW-0812">Transmembrane</keyword>
<dbReference type="InterPro" id="IPR015943">
    <property type="entry name" value="WD40/YVTN_repeat-like_dom_sf"/>
</dbReference>
<dbReference type="InterPro" id="IPR036322">
    <property type="entry name" value="WD40_repeat_dom_sf"/>
</dbReference>
<proteinExistence type="predicted"/>